<evidence type="ECO:0000313" key="5">
    <source>
        <dbReference type="EMBL" id="UUP13118.1"/>
    </source>
</evidence>
<dbReference type="NCBIfam" id="TIGR00724">
    <property type="entry name" value="urea_amlyse_rel"/>
    <property type="match status" value="1"/>
</dbReference>
<dbReference type="SMART" id="SM00797">
    <property type="entry name" value="AHS2"/>
    <property type="match status" value="1"/>
</dbReference>
<evidence type="ECO:0000256" key="2">
    <source>
        <dbReference type="ARBA" id="ARBA00022801"/>
    </source>
</evidence>
<organism evidence="5 6">
    <name type="scientific">Aeromicrobium wangtongii</name>
    <dbReference type="NCBI Taxonomy" id="2969247"/>
    <lineage>
        <taxon>Bacteria</taxon>
        <taxon>Bacillati</taxon>
        <taxon>Actinomycetota</taxon>
        <taxon>Actinomycetes</taxon>
        <taxon>Propionibacteriales</taxon>
        <taxon>Nocardioidaceae</taxon>
        <taxon>Aeromicrobium</taxon>
    </lineage>
</organism>
<evidence type="ECO:0000256" key="3">
    <source>
        <dbReference type="ARBA" id="ARBA00022840"/>
    </source>
</evidence>
<keyword evidence="2" id="KW-0378">Hydrolase</keyword>
<reference evidence="5 6" key="1">
    <citation type="submission" date="2022-08" db="EMBL/GenBank/DDBJ databases">
        <title>novel species in genus Aeromicrobium.</title>
        <authorList>
            <person name="Ye L."/>
        </authorList>
    </citation>
    <scope>NUCLEOTIDE SEQUENCE [LARGE SCALE GENOMIC DNA]</scope>
    <source>
        <strain evidence="6">zg-Y1379</strain>
    </source>
</reference>
<accession>A0ABY5M4L4</accession>
<dbReference type="InterPro" id="IPR003778">
    <property type="entry name" value="CT_A_B"/>
</dbReference>
<name>A0ABY5M4L4_9ACTN</name>
<dbReference type="PANTHER" id="PTHR43309:SF3">
    <property type="entry name" value="5-OXOPROLINASE SUBUNIT C"/>
    <property type="match status" value="1"/>
</dbReference>
<sequence>MTFVVEHSGHGSLLQDLGRPGMGHLGVGASGAFDRGALRQVNALLGNDVGAAAVETYGGLVLRAQEPHVIAVAGAAGPVLIDGRPVTSGRATPVRAGQRLVIEPPTIGLRTYLGAAGGIAAPPELGSASSDTLSGLGPPLLAAGQILATAPSGPMPWLDDVPALGRSGDIVLDVVLGPRDDWFTPASVRRLLQDAWQVSPTSDRVGVRLEGTALERVVHHELPSEPVVRGSIQVSAAGQPMIFGPDHPVTGGYPVIAVVTDPHTDRLAQARPGQVVRFSRVG</sequence>
<feature type="domain" description="Carboxyltransferase" evidence="4">
    <location>
        <begin position="24"/>
        <end position="282"/>
    </location>
</feature>
<dbReference type="SUPFAM" id="SSF50891">
    <property type="entry name" value="Cyclophilin-like"/>
    <property type="match status" value="1"/>
</dbReference>
<dbReference type="Gene3D" id="2.40.100.10">
    <property type="entry name" value="Cyclophilin-like"/>
    <property type="match status" value="1"/>
</dbReference>
<dbReference type="PANTHER" id="PTHR43309">
    <property type="entry name" value="5-OXOPROLINASE SUBUNIT C"/>
    <property type="match status" value="1"/>
</dbReference>
<dbReference type="EMBL" id="CP102173">
    <property type="protein sequence ID" value="UUP13118.1"/>
    <property type="molecule type" value="Genomic_DNA"/>
</dbReference>
<keyword evidence="6" id="KW-1185">Reference proteome</keyword>
<evidence type="ECO:0000259" key="4">
    <source>
        <dbReference type="SMART" id="SM00797"/>
    </source>
</evidence>
<gene>
    <name evidence="5" type="ORF">NQV15_14830</name>
</gene>
<protein>
    <submittedName>
        <fullName evidence="5">Biotin-dependent carboxyltransferase family protein</fullName>
    </submittedName>
</protein>
<evidence type="ECO:0000256" key="1">
    <source>
        <dbReference type="ARBA" id="ARBA00022741"/>
    </source>
</evidence>
<evidence type="ECO:0000313" key="6">
    <source>
        <dbReference type="Proteomes" id="UP001316184"/>
    </source>
</evidence>
<proteinExistence type="predicted"/>
<dbReference type="InterPro" id="IPR029000">
    <property type="entry name" value="Cyclophilin-like_dom_sf"/>
</dbReference>
<keyword evidence="1" id="KW-0547">Nucleotide-binding</keyword>
<dbReference type="InterPro" id="IPR052708">
    <property type="entry name" value="PxpC"/>
</dbReference>
<dbReference type="RefSeq" id="WP_232400923.1">
    <property type="nucleotide sequence ID" value="NZ_CP102173.1"/>
</dbReference>
<keyword evidence="3" id="KW-0067">ATP-binding</keyword>
<dbReference type="Proteomes" id="UP001316184">
    <property type="component" value="Chromosome"/>
</dbReference>
<dbReference type="Pfam" id="PF02626">
    <property type="entry name" value="CT_A_B"/>
    <property type="match status" value="1"/>
</dbReference>